<dbReference type="STRING" id="587636.SAMN05216199_1864"/>
<dbReference type="Pfam" id="PF13400">
    <property type="entry name" value="Tad"/>
    <property type="match status" value="1"/>
</dbReference>
<sequence length="163" mass="16817">MTARRAAAALRSRLRRTRVSGESGQVTLLVLGFTLVAAMLIVGTVAVTSVQLSRMRLLDAADGAALDAADSLDASAYERGLGKAVPVSDETVRSTAEAYLADRPLPVGMLAWRVTSGTGSPDGQRAVVRLVGEADLPLVGGVLRGLGGSVTLTVESTARSDLQ</sequence>
<keyword evidence="1" id="KW-0812">Transmembrane</keyword>
<keyword evidence="1" id="KW-1133">Transmembrane helix</keyword>
<reference evidence="4" key="1">
    <citation type="submission" date="2016-10" db="EMBL/GenBank/DDBJ databases">
        <authorList>
            <person name="Varghese N."/>
            <person name="Submissions S."/>
        </authorList>
    </citation>
    <scope>NUCLEOTIDE SEQUENCE [LARGE SCALE GENOMIC DNA]</scope>
    <source>
        <strain evidence="4">CGMCC 1.6963</strain>
    </source>
</reference>
<evidence type="ECO:0000256" key="1">
    <source>
        <dbReference type="SAM" id="Phobius"/>
    </source>
</evidence>
<name>A0A1H9UDZ2_9MICO</name>
<evidence type="ECO:0000259" key="2">
    <source>
        <dbReference type="Pfam" id="PF13400"/>
    </source>
</evidence>
<dbReference type="Proteomes" id="UP000199019">
    <property type="component" value="Unassembled WGS sequence"/>
</dbReference>
<evidence type="ECO:0000313" key="3">
    <source>
        <dbReference type="EMBL" id="SES07394.1"/>
    </source>
</evidence>
<dbReference type="OrthoDB" id="4869265at2"/>
<protein>
    <submittedName>
        <fullName evidence="3">Putative Flp pilus-assembly TadE/G-like</fullName>
    </submittedName>
</protein>
<keyword evidence="1" id="KW-0472">Membrane</keyword>
<dbReference type="InterPro" id="IPR028087">
    <property type="entry name" value="Tad_N"/>
</dbReference>
<keyword evidence="4" id="KW-1185">Reference proteome</keyword>
<organism evidence="3 4">
    <name type="scientific">Pedococcus cremeus</name>
    <dbReference type="NCBI Taxonomy" id="587636"/>
    <lineage>
        <taxon>Bacteria</taxon>
        <taxon>Bacillati</taxon>
        <taxon>Actinomycetota</taxon>
        <taxon>Actinomycetes</taxon>
        <taxon>Micrococcales</taxon>
        <taxon>Intrasporangiaceae</taxon>
        <taxon>Pedococcus</taxon>
    </lineage>
</organism>
<gene>
    <name evidence="3" type="ORF">SAMN05216199_1864</name>
</gene>
<feature type="transmembrane region" description="Helical" evidence="1">
    <location>
        <begin position="26"/>
        <end position="47"/>
    </location>
</feature>
<evidence type="ECO:0000313" key="4">
    <source>
        <dbReference type="Proteomes" id="UP000199019"/>
    </source>
</evidence>
<dbReference type="EMBL" id="FOHB01000003">
    <property type="protein sequence ID" value="SES07394.1"/>
    <property type="molecule type" value="Genomic_DNA"/>
</dbReference>
<feature type="domain" description="Putative Flp pilus-assembly TadG-like N-terminal" evidence="2">
    <location>
        <begin position="24"/>
        <end position="70"/>
    </location>
</feature>
<accession>A0A1H9UDZ2</accession>
<dbReference type="AlphaFoldDB" id="A0A1H9UDZ2"/>
<proteinExistence type="predicted"/>